<gene>
    <name evidence="2" type="ORF">E2R57_13780</name>
</gene>
<keyword evidence="1" id="KW-0472">Membrane</keyword>
<organism evidence="2 3">
    <name type="scientific">Arthrobacter nitrophenolicus</name>
    <dbReference type="NCBI Taxonomy" id="683150"/>
    <lineage>
        <taxon>Bacteria</taxon>
        <taxon>Bacillati</taxon>
        <taxon>Actinomycetota</taxon>
        <taxon>Actinomycetes</taxon>
        <taxon>Micrococcales</taxon>
        <taxon>Micrococcaceae</taxon>
        <taxon>Arthrobacter</taxon>
    </lineage>
</organism>
<protein>
    <submittedName>
        <fullName evidence="2">Uncharacterized protein</fullName>
    </submittedName>
</protein>
<dbReference type="AlphaFoldDB" id="A0A4R5XWS8"/>
<name>A0A4R5XWS8_9MICC</name>
<comment type="caution">
    <text evidence="2">The sequence shown here is derived from an EMBL/GenBank/DDBJ whole genome shotgun (WGS) entry which is preliminary data.</text>
</comment>
<dbReference type="OrthoDB" id="4955441at2"/>
<evidence type="ECO:0000256" key="1">
    <source>
        <dbReference type="SAM" id="Phobius"/>
    </source>
</evidence>
<feature type="transmembrane region" description="Helical" evidence="1">
    <location>
        <begin position="62"/>
        <end position="84"/>
    </location>
</feature>
<dbReference type="RefSeq" id="WP_133349984.1">
    <property type="nucleotide sequence ID" value="NZ_SMZQ01000007.1"/>
</dbReference>
<feature type="transmembrane region" description="Helical" evidence="1">
    <location>
        <begin position="121"/>
        <end position="140"/>
    </location>
</feature>
<dbReference type="Proteomes" id="UP000294621">
    <property type="component" value="Unassembled WGS sequence"/>
</dbReference>
<accession>A0A4R5XWS8</accession>
<feature type="transmembrane region" description="Helical" evidence="1">
    <location>
        <begin position="29"/>
        <end position="50"/>
    </location>
</feature>
<dbReference type="STRING" id="683150.G205_11544"/>
<feature type="transmembrane region" description="Helical" evidence="1">
    <location>
        <begin position="96"/>
        <end position="115"/>
    </location>
</feature>
<keyword evidence="1" id="KW-0812">Transmembrane</keyword>
<evidence type="ECO:0000313" key="3">
    <source>
        <dbReference type="Proteomes" id="UP000294621"/>
    </source>
</evidence>
<dbReference type="EMBL" id="SMZQ01000007">
    <property type="protein sequence ID" value="TDL36294.1"/>
    <property type="molecule type" value="Genomic_DNA"/>
</dbReference>
<evidence type="ECO:0000313" key="2">
    <source>
        <dbReference type="EMBL" id="TDL36294.1"/>
    </source>
</evidence>
<reference evidence="2 3" key="1">
    <citation type="submission" date="2019-03" db="EMBL/GenBank/DDBJ databases">
        <title>Genome Sequencing and Assembly of Various Microbes Isolated from Partially Reclaimed Soil and Acid Mine Drainage (AMD) Site.</title>
        <authorList>
            <person name="Steinbock B."/>
            <person name="Bechtold R."/>
            <person name="Sevigny J.L."/>
            <person name="Thomas D."/>
            <person name="Cuthill L.R."/>
            <person name="Aveiro Johannsen E.J."/>
            <person name="Thomas K."/>
            <person name="Ghosh A."/>
        </authorList>
    </citation>
    <scope>NUCLEOTIDE SEQUENCE [LARGE SCALE GENOMIC DNA]</scope>
    <source>
        <strain evidence="2 3">S-A1</strain>
    </source>
</reference>
<proteinExistence type="predicted"/>
<sequence>MNRTAPARTLKPGAAPEAAEGPVAAAVRLFAGFAGFGAGTVNLAISSSLFAGTVGAAGPGQLAAGGLAGLWGAGLLAAAVIHLARGTFPDNRAARGTLLAAAAVHTAAALFSAPAAAGLSLSHLAALLLTLMIIAALAWLRRHGSQASEAGTSGAHPGRLLLAAFAGAVLVAGIATPGLAASTAGQFAVPHGEHGSTPPPGGHHQR</sequence>
<keyword evidence="1" id="KW-1133">Transmembrane helix</keyword>
<feature type="transmembrane region" description="Helical" evidence="1">
    <location>
        <begin position="160"/>
        <end position="180"/>
    </location>
</feature>